<dbReference type="InterPro" id="IPR043519">
    <property type="entry name" value="NT_sf"/>
</dbReference>
<comment type="caution">
    <text evidence="1">The sequence shown here is derived from an EMBL/GenBank/DDBJ whole genome shotgun (WGS) entry which is preliminary data.</text>
</comment>
<dbReference type="EMBL" id="SKFG01000040">
    <property type="protein sequence ID" value="TCZ71837.1"/>
    <property type="molecule type" value="Genomic_DNA"/>
</dbReference>
<organism evidence="1 2">
    <name type="scientific">Paenibacillus albiflavus</name>
    <dbReference type="NCBI Taxonomy" id="2545760"/>
    <lineage>
        <taxon>Bacteria</taxon>
        <taxon>Bacillati</taxon>
        <taxon>Bacillota</taxon>
        <taxon>Bacilli</taxon>
        <taxon>Bacillales</taxon>
        <taxon>Paenibacillaceae</taxon>
        <taxon>Paenibacillus</taxon>
    </lineage>
</organism>
<reference evidence="1 2" key="1">
    <citation type="submission" date="2019-03" db="EMBL/GenBank/DDBJ databases">
        <authorList>
            <person name="Kim M.K.M."/>
        </authorList>
    </citation>
    <scope>NUCLEOTIDE SEQUENCE [LARGE SCALE GENOMIC DNA]</scope>
    <source>
        <strain evidence="1 2">18JY21-1</strain>
    </source>
</reference>
<keyword evidence="2" id="KW-1185">Reference proteome</keyword>
<evidence type="ECO:0000313" key="2">
    <source>
        <dbReference type="Proteomes" id="UP000295418"/>
    </source>
</evidence>
<dbReference type="RefSeq" id="WP_132420299.1">
    <property type="nucleotide sequence ID" value="NZ_SKFG01000040.1"/>
</dbReference>
<gene>
    <name evidence="1" type="ORF">E0485_22485</name>
</gene>
<dbReference type="OrthoDB" id="9799092at2"/>
<dbReference type="Proteomes" id="UP000295418">
    <property type="component" value="Unassembled WGS sequence"/>
</dbReference>
<dbReference type="Pfam" id="PF04229">
    <property type="entry name" value="GrpB"/>
    <property type="match status" value="1"/>
</dbReference>
<proteinExistence type="predicted"/>
<dbReference type="SUPFAM" id="SSF81301">
    <property type="entry name" value="Nucleotidyltransferase"/>
    <property type="match status" value="1"/>
</dbReference>
<dbReference type="PANTHER" id="PTHR34822">
    <property type="entry name" value="GRPB DOMAIN PROTEIN (AFU_ORTHOLOGUE AFUA_1G01530)"/>
    <property type="match status" value="1"/>
</dbReference>
<dbReference type="AlphaFoldDB" id="A0A4V2WMQ8"/>
<protein>
    <submittedName>
        <fullName evidence="1">GrpB family protein</fullName>
    </submittedName>
</protein>
<dbReference type="PANTHER" id="PTHR34822:SF1">
    <property type="entry name" value="GRPB FAMILY PROTEIN"/>
    <property type="match status" value="1"/>
</dbReference>
<dbReference type="InterPro" id="IPR007344">
    <property type="entry name" value="GrpB/CoaE"/>
</dbReference>
<dbReference type="Gene3D" id="3.30.460.10">
    <property type="entry name" value="Beta Polymerase, domain 2"/>
    <property type="match status" value="1"/>
</dbReference>
<sequence>MAKSLLEMSLEELWELFPIILNEYNPQWNDWYFQEEQLLNNIICDQYIERINHIGSTSVSGLLAKPTIDILFEITEDCDLNILVGVLEKNGYIFEKQPQKPAPHMMFMKGYTDKGFAEKVFHLHVRYKGDWDELYFRDYLREHKDIADKYAQLKLSLKNKYEHDRDGYTESKTEFVKKYSKIAKESILIEANKL</sequence>
<evidence type="ECO:0000313" key="1">
    <source>
        <dbReference type="EMBL" id="TCZ71837.1"/>
    </source>
</evidence>
<name>A0A4V2WMQ8_9BACL</name>
<accession>A0A4V2WMQ8</accession>